<feature type="domain" description="Secretion system C-terminal sorting" evidence="3">
    <location>
        <begin position="218"/>
        <end position="284"/>
    </location>
</feature>
<evidence type="ECO:0000256" key="2">
    <source>
        <dbReference type="SAM" id="SignalP"/>
    </source>
</evidence>
<keyword evidence="5" id="KW-1185">Reference proteome</keyword>
<reference evidence="4 5" key="1">
    <citation type="submission" date="2017-02" db="EMBL/GenBank/DDBJ databases">
        <authorList>
            <person name="Peterson S.W."/>
        </authorList>
    </citation>
    <scope>NUCLEOTIDE SEQUENCE [LARGE SCALE GENOMIC DNA]</scope>
    <source>
        <strain evidence="4 5">DSM 22323</strain>
    </source>
</reference>
<feature type="signal peptide" evidence="2">
    <location>
        <begin position="1"/>
        <end position="19"/>
    </location>
</feature>
<dbReference type="Proteomes" id="UP000191112">
    <property type="component" value="Unassembled WGS sequence"/>
</dbReference>
<protein>
    <submittedName>
        <fullName evidence="4">Por secretion system C-terminal sorting domain-containing protein</fullName>
    </submittedName>
</protein>
<name>A0A1T5CFA1_9FLAO</name>
<organism evidence="4 5">
    <name type="scientific">Soonwooa buanensis</name>
    <dbReference type="NCBI Taxonomy" id="619805"/>
    <lineage>
        <taxon>Bacteria</taxon>
        <taxon>Pseudomonadati</taxon>
        <taxon>Bacteroidota</taxon>
        <taxon>Flavobacteriia</taxon>
        <taxon>Flavobacteriales</taxon>
        <taxon>Weeksellaceae</taxon>
        <taxon>Chryseobacterium group</taxon>
        <taxon>Soonwooa</taxon>
    </lineage>
</organism>
<evidence type="ECO:0000313" key="4">
    <source>
        <dbReference type="EMBL" id="SKB58168.1"/>
    </source>
</evidence>
<evidence type="ECO:0000313" key="5">
    <source>
        <dbReference type="Proteomes" id="UP000191112"/>
    </source>
</evidence>
<evidence type="ECO:0000256" key="1">
    <source>
        <dbReference type="ARBA" id="ARBA00022729"/>
    </source>
</evidence>
<dbReference type="AlphaFoldDB" id="A0A1T5CFA1"/>
<dbReference type="OrthoDB" id="9805017at2"/>
<dbReference type="Pfam" id="PF18962">
    <property type="entry name" value="Por_Secre_tail"/>
    <property type="match status" value="1"/>
</dbReference>
<proteinExistence type="predicted"/>
<accession>A0A1T5CFA1</accession>
<dbReference type="STRING" id="619805.SAMN05660477_00027"/>
<evidence type="ECO:0000259" key="3">
    <source>
        <dbReference type="Pfam" id="PF18962"/>
    </source>
</evidence>
<sequence length="286" mass="29911">MNKIFTSLAIAITAITANAQVITQNATPNTVSATGSVACGSQAGGYTSDNSYYRVFKLADYGINYDYKVTNVAIGVQTANKTYPVEFSLSTYTGTFPNGTSSYLSGGMIEISPSKVGGMADSGTSYTQVIPAGSTFVLEVLHDGQANTEQFYFGTNAGGQTGPSYLMSEGCGLSTPIATGTGALAGFASAKWVMTITGVNNLGVTEIINSKDLQILGNPVKDILRFKFGNNVAAEGVEIYDMAGKVVKSTSSKSNDINVSGFAKGAYILKVKANDGKVYIQKIIKD</sequence>
<feature type="chain" id="PRO_5013205141" evidence="2">
    <location>
        <begin position="20"/>
        <end position="286"/>
    </location>
</feature>
<gene>
    <name evidence="4" type="ORF">SAMN05660477_00027</name>
</gene>
<dbReference type="InterPro" id="IPR026444">
    <property type="entry name" value="Secre_tail"/>
</dbReference>
<dbReference type="NCBIfam" id="TIGR04183">
    <property type="entry name" value="Por_Secre_tail"/>
    <property type="match status" value="1"/>
</dbReference>
<keyword evidence="1 2" id="KW-0732">Signal</keyword>
<dbReference type="EMBL" id="FUYZ01000001">
    <property type="protein sequence ID" value="SKB58168.1"/>
    <property type="molecule type" value="Genomic_DNA"/>
</dbReference>
<dbReference type="RefSeq" id="WP_079665368.1">
    <property type="nucleotide sequence ID" value="NZ_FUYZ01000001.1"/>
</dbReference>